<evidence type="ECO:0000313" key="2">
    <source>
        <dbReference type="Proteomes" id="UP000004382"/>
    </source>
</evidence>
<accession>H1KFP8</accession>
<gene>
    <name evidence="1" type="ORF">MetexDRAFT_1460</name>
</gene>
<sequence length="316" mass="33296" precursor="true">MAAAVHMGIVAMETAAAAEASLLAACSNPGFAFKAAGLREVAEVAVVRSTRPGSRGALLHALLILDDAPSHRGDWLLGDAEGARPWREISPRWSDHGGSLSIEAAAPFPDGPDAVLAEVVASRLPWLAGGTGGPPHVLTTADAVSDLVRIGGLVARFSGSDLEARLIRSGHADSPVDGPFEAALSDFCACHAHLADPAEAFGVCREIVEDLVAHLAERGFEAVAVRFAGQISDQEGCDPRWDDVPPHGRVHYAVRVGGTVVDPTFRQFDPASAFPRLAGFDEAAAEWELVHDWDLAVGRPLDGVDHAPDQLHPRPR</sequence>
<comment type="caution">
    <text evidence="1">The sequence shown here is derived from an EMBL/GenBank/DDBJ whole genome shotgun (WGS) entry which is preliminary data.</text>
</comment>
<protein>
    <submittedName>
        <fullName evidence="1">Uncharacterized protein</fullName>
    </submittedName>
</protein>
<name>H1KFP8_METEX</name>
<proteinExistence type="predicted"/>
<dbReference type="Proteomes" id="UP000004382">
    <property type="component" value="Unassembled WGS sequence"/>
</dbReference>
<dbReference type="EMBL" id="AGJK01000026">
    <property type="protein sequence ID" value="EHP93629.1"/>
    <property type="molecule type" value="Genomic_DNA"/>
</dbReference>
<dbReference type="AlphaFoldDB" id="H1KFP8"/>
<evidence type="ECO:0000313" key="1">
    <source>
        <dbReference type="EMBL" id="EHP93629.1"/>
    </source>
</evidence>
<reference evidence="1 2" key="1">
    <citation type="submission" date="2011-09" db="EMBL/GenBank/DDBJ databases">
        <title>The draft genome of Methylobacterium extorquens DSM 13060.</title>
        <authorList>
            <consortium name="US DOE Joint Genome Institute (JGI-PGF)"/>
            <person name="Lucas S."/>
            <person name="Han J."/>
            <person name="Lapidus A."/>
            <person name="Cheng J.-F."/>
            <person name="Goodwin L."/>
            <person name="Pitluck S."/>
            <person name="Peters L."/>
            <person name="Land M.L."/>
            <person name="Hauser L."/>
            <person name="Koskimaki J."/>
            <person name="Halonen O."/>
            <person name="Pirttila A."/>
            <person name="Frank C."/>
            <person name="Woyke T.J."/>
        </authorList>
    </citation>
    <scope>NUCLEOTIDE SEQUENCE [LARGE SCALE GENOMIC DNA]</scope>
    <source>
        <strain evidence="1 2">DSM 13060</strain>
    </source>
</reference>
<organism evidence="1 2">
    <name type="scientific">Methylorubrum extorquens DSM 13060</name>
    <dbReference type="NCBI Taxonomy" id="882800"/>
    <lineage>
        <taxon>Bacteria</taxon>
        <taxon>Pseudomonadati</taxon>
        <taxon>Pseudomonadota</taxon>
        <taxon>Alphaproteobacteria</taxon>
        <taxon>Hyphomicrobiales</taxon>
        <taxon>Methylobacteriaceae</taxon>
        <taxon>Methylorubrum</taxon>
    </lineage>
</organism>
<dbReference type="PATRIC" id="fig|882800.3.peg.1439"/>